<proteinExistence type="predicted"/>
<name>A0A9P6NE40_9BASI</name>
<dbReference type="Proteomes" id="UP000886653">
    <property type="component" value="Unassembled WGS sequence"/>
</dbReference>
<evidence type="ECO:0000313" key="1">
    <source>
        <dbReference type="EMBL" id="KAG0144268.1"/>
    </source>
</evidence>
<gene>
    <name evidence="1" type="ORF">CROQUDRAFT_95277</name>
</gene>
<evidence type="ECO:0000313" key="2">
    <source>
        <dbReference type="Proteomes" id="UP000886653"/>
    </source>
</evidence>
<dbReference type="AlphaFoldDB" id="A0A9P6NE40"/>
<sequence>MTNELPEKYSSLAICSDRQIALDLLARPLQPKFIAIPSKIPKEDTTENTEYIPDQIILDTRPQKDRFKWFTTTCEEDIQKKRGADPIPPLKTTSKKIADASDQLEKGQAAAIFQLRLGYCQLRKHLYRINAEPDPKYEHCKVVELPTQFISYCRKYKKERHDFRMKVKKEEIKTKE</sequence>
<keyword evidence="2" id="KW-1185">Reference proteome</keyword>
<protein>
    <submittedName>
        <fullName evidence="1">Uncharacterized protein</fullName>
    </submittedName>
</protein>
<dbReference type="EMBL" id="MU167299">
    <property type="protein sequence ID" value="KAG0144268.1"/>
    <property type="molecule type" value="Genomic_DNA"/>
</dbReference>
<accession>A0A9P6NE40</accession>
<reference evidence="1" key="1">
    <citation type="submission" date="2013-11" db="EMBL/GenBank/DDBJ databases">
        <title>Genome sequence of the fusiform rust pathogen reveals effectors for host alternation and coevolution with pine.</title>
        <authorList>
            <consortium name="DOE Joint Genome Institute"/>
            <person name="Smith K."/>
            <person name="Pendleton A."/>
            <person name="Kubisiak T."/>
            <person name="Anderson C."/>
            <person name="Salamov A."/>
            <person name="Aerts A."/>
            <person name="Riley R."/>
            <person name="Clum A."/>
            <person name="Lindquist E."/>
            <person name="Ence D."/>
            <person name="Campbell M."/>
            <person name="Kronenberg Z."/>
            <person name="Feau N."/>
            <person name="Dhillon B."/>
            <person name="Hamelin R."/>
            <person name="Burleigh J."/>
            <person name="Smith J."/>
            <person name="Yandell M."/>
            <person name="Nelson C."/>
            <person name="Grigoriev I."/>
            <person name="Davis J."/>
        </authorList>
    </citation>
    <scope>NUCLEOTIDE SEQUENCE</scope>
    <source>
        <strain evidence="1">G11</strain>
    </source>
</reference>
<dbReference type="OrthoDB" id="3267074at2759"/>
<organism evidence="1 2">
    <name type="scientific">Cronartium quercuum f. sp. fusiforme G11</name>
    <dbReference type="NCBI Taxonomy" id="708437"/>
    <lineage>
        <taxon>Eukaryota</taxon>
        <taxon>Fungi</taxon>
        <taxon>Dikarya</taxon>
        <taxon>Basidiomycota</taxon>
        <taxon>Pucciniomycotina</taxon>
        <taxon>Pucciniomycetes</taxon>
        <taxon>Pucciniales</taxon>
        <taxon>Coleosporiaceae</taxon>
        <taxon>Cronartium</taxon>
    </lineage>
</organism>
<comment type="caution">
    <text evidence="1">The sequence shown here is derived from an EMBL/GenBank/DDBJ whole genome shotgun (WGS) entry which is preliminary data.</text>
</comment>